<dbReference type="InterPro" id="IPR012340">
    <property type="entry name" value="NA-bd_OB-fold"/>
</dbReference>
<gene>
    <name evidence="6" type="ORF">CTEN210_00621</name>
</gene>
<dbReference type="GO" id="GO:0005634">
    <property type="term" value="C:nucleus"/>
    <property type="evidence" value="ECO:0007669"/>
    <property type="project" value="TreeGrafter"/>
</dbReference>
<sequence length="189" mass="21685">MAGLGRRSHYRKHLTDSVLNDLPEPKENERIAKVTGTRGSNQFDILVDPQSTDINGEDMKPVLAILPTKFRKLVWLKRNDYVIVQCADSDDDESGIRYMIEHILYKDQVKHLKDKNLWPKHELFSGDGDTKEGSGGGYLDEDEYDSQQDSEEEEDGIVYNNVDDEYFCNMNRVAKMKIEDSSDEDSDSD</sequence>
<keyword evidence="7" id="KW-1185">Reference proteome</keyword>
<dbReference type="PANTHER" id="PTHR21641:SF0">
    <property type="entry name" value="RNA-BINDING PROTEIN EIF1AD-RELATED"/>
    <property type="match status" value="1"/>
</dbReference>
<feature type="compositionally biased region" description="Basic and acidic residues" evidence="4">
    <location>
        <begin position="123"/>
        <end position="132"/>
    </location>
</feature>
<evidence type="ECO:0000256" key="3">
    <source>
        <dbReference type="PROSITE-ProRule" id="PRU00181"/>
    </source>
</evidence>
<reference evidence="6 7" key="1">
    <citation type="journal article" date="2021" name="Sci. Rep.">
        <title>The genome of the diatom Chaetoceros tenuissimus carries an ancient integrated fragment of an extant virus.</title>
        <authorList>
            <person name="Hongo Y."/>
            <person name="Kimura K."/>
            <person name="Takaki Y."/>
            <person name="Yoshida Y."/>
            <person name="Baba S."/>
            <person name="Kobayashi G."/>
            <person name="Nagasaki K."/>
            <person name="Hano T."/>
            <person name="Tomaru Y."/>
        </authorList>
    </citation>
    <scope>NUCLEOTIDE SEQUENCE [LARGE SCALE GENOMIC DNA]</scope>
    <source>
        <strain evidence="6 7">NIES-3715</strain>
    </source>
</reference>
<evidence type="ECO:0000313" key="7">
    <source>
        <dbReference type="Proteomes" id="UP001054902"/>
    </source>
</evidence>
<evidence type="ECO:0000256" key="2">
    <source>
        <dbReference type="ARBA" id="ARBA00022884"/>
    </source>
</evidence>
<dbReference type="InterPro" id="IPR039294">
    <property type="entry name" value="EIF1AD"/>
</dbReference>
<keyword evidence="2" id="KW-0694">RNA-binding</keyword>
<feature type="compositionally biased region" description="Acidic residues" evidence="4">
    <location>
        <begin position="139"/>
        <end position="159"/>
    </location>
</feature>
<dbReference type="Proteomes" id="UP001054902">
    <property type="component" value="Unassembled WGS sequence"/>
</dbReference>
<dbReference type="InterPro" id="IPR006196">
    <property type="entry name" value="RNA-binding_domain_S1_IF1"/>
</dbReference>
<name>A0AAD3GYK7_9STRA</name>
<dbReference type="Gene3D" id="2.40.50.140">
    <property type="entry name" value="Nucleic acid-binding proteins"/>
    <property type="match status" value="1"/>
</dbReference>
<keyword evidence="3" id="KW-0396">Initiation factor</keyword>
<dbReference type="SMART" id="SM00652">
    <property type="entry name" value="eIF1a"/>
    <property type="match status" value="1"/>
</dbReference>
<dbReference type="EMBL" id="BLLK01000019">
    <property type="protein sequence ID" value="GFH44147.1"/>
    <property type="molecule type" value="Genomic_DNA"/>
</dbReference>
<evidence type="ECO:0000313" key="6">
    <source>
        <dbReference type="EMBL" id="GFH44147.1"/>
    </source>
</evidence>
<protein>
    <recommendedName>
        <fullName evidence="5">S1-like domain-containing protein</fullName>
    </recommendedName>
</protein>
<organism evidence="6 7">
    <name type="scientific">Chaetoceros tenuissimus</name>
    <dbReference type="NCBI Taxonomy" id="426638"/>
    <lineage>
        <taxon>Eukaryota</taxon>
        <taxon>Sar</taxon>
        <taxon>Stramenopiles</taxon>
        <taxon>Ochrophyta</taxon>
        <taxon>Bacillariophyta</taxon>
        <taxon>Coscinodiscophyceae</taxon>
        <taxon>Chaetocerotophycidae</taxon>
        <taxon>Chaetocerotales</taxon>
        <taxon>Chaetocerotaceae</taxon>
        <taxon>Chaetoceros</taxon>
    </lineage>
</organism>
<dbReference type="InterPro" id="IPR001253">
    <property type="entry name" value="TIF_eIF-1A"/>
</dbReference>
<dbReference type="PANTHER" id="PTHR21641">
    <property type="entry name" value="TRANSLATION INITIATION FACTOR-RELATED"/>
    <property type="match status" value="1"/>
</dbReference>
<dbReference type="PROSITE" id="PS50832">
    <property type="entry name" value="S1_IF1_TYPE"/>
    <property type="match status" value="1"/>
</dbReference>
<dbReference type="AlphaFoldDB" id="A0AAD3GYK7"/>
<evidence type="ECO:0000256" key="1">
    <source>
        <dbReference type="ARBA" id="ARBA00007340"/>
    </source>
</evidence>
<comment type="similarity">
    <text evidence="1">Belongs to the EIF1AD family.</text>
</comment>
<proteinExistence type="inferred from homology"/>
<dbReference type="SUPFAM" id="SSF50249">
    <property type="entry name" value="Nucleic acid-binding proteins"/>
    <property type="match status" value="1"/>
</dbReference>
<dbReference type="Pfam" id="PF01176">
    <property type="entry name" value="eIF-1a"/>
    <property type="match status" value="1"/>
</dbReference>
<keyword evidence="3" id="KW-0648">Protein biosynthesis</keyword>
<feature type="domain" description="S1-like" evidence="5">
    <location>
        <begin position="57"/>
        <end position="101"/>
    </location>
</feature>
<dbReference type="GO" id="GO:0003723">
    <property type="term" value="F:RNA binding"/>
    <property type="evidence" value="ECO:0007669"/>
    <property type="project" value="UniProtKB-KW"/>
</dbReference>
<evidence type="ECO:0000256" key="4">
    <source>
        <dbReference type="SAM" id="MobiDB-lite"/>
    </source>
</evidence>
<dbReference type="GO" id="GO:0003743">
    <property type="term" value="F:translation initiation factor activity"/>
    <property type="evidence" value="ECO:0007669"/>
    <property type="project" value="UniProtKB-UniRule"/>
</dbReference>
<feature type="region of interest" description="Disordered" evidence="4">
    <location>
        <begin position="123"/>
        <end position="159"/>
    </location>
</feature>
<evidence type="ECO:0000259" key="5">
    <source>
        <dbReference type="PROSITE" id="PS50832"/>
    </source>
</evidence>
<comment type="caution">
    <text evidence="6">The sequence shown here is derived from an EMBL/GenBank/DDBJ whole genome shotgun (WGS) entry which is preliminary data.</text>
</comment>
<accession>A0AAD3GYK7</accession>